<organism evidence="1 2">
    <name type="scientific">Micrococcus cohnii</name>
    <dbReference type="NCBI Taxonomy" id="993416"/>
    <lineage>
        <taxon>Bacteria</taxon>
        <taxon>Bacillati</taxon>
        <taxon>Actinomycetota</taxon>
        <taxon>Actinomycetes</taxon>
        <taxon>Micrococcales</taxon>
        <taxon>Micrococcaceae</taxon>
        <taxon>Micrococcus</taxon>
    </lineage>
</organism>
<gene>
    <name evidence="1" type="ORF">HDA30_001816</name>
</gene>
<dbReference type="InterPro" id="IPR023214">
    <property type="entry name" value="HAD_sf"/>
</dbReference>
<dbReference type="Gene3D" id="3.30.1240.10">
    <property type="match status" value="1"/>
</dbReference>
<dbReference type="EMBL" id="JACHNA010000001">
    <property type="protein sequence ID" value="MBB4736308.1"/>
    <property type="molecule type" value="Genomic_DNA"/>
</dbReference>
<evidence type="ECO:0000313" key="2">
    <source>
        <dbReference type="Proteomes" id="UP000540191"/>
    </source>
</evidence>
<reference evidence="1 2" key="1">
    <citation type="submission" date="2020-08" db="EMBL/GenBank/DDBJ databases">
        <title>Sequencing the genomes of 1000 actinobacteria strains.</title>
        <authorList>
            <person name="Klenk H.-P."/>
        </authorList>
    </citation>
    <scope>NUCLEOTIDE SEQUENCE [LARGE SCALE GENOMIC DNA]</scope>
    <source>
        <strain evidence="1 2">DSM 23974</strain>
    </source>
</reference>
<dbReference type="PANTHER" id="PTHR10000">
    <property type="entry name" value="PHOSPHOSERINE PHOSPHATASE"/>
    <property type="match status" value="1"/>
</dbReference>
<accession>A0A7W7M482</accession>
<dbReference type="InterPro" id="IPR006379">
    <property type="entry name" value="HAD-SF_hydro_IIB"/>
</dbReference>
<dbReference type="Gene3D" id="3.40.50.1000">
    <property type="entry name" value="HAD superfamily/HAD-like"/>
    <property type="match status" value="1"/>
</dbReference>
<dbReference type="InterPro" id="IPR036412">
    <property type="entry name" value="HAD-like_sf"/>
</dbReference>
<keyword evidence="2" id="KW-1185">Reference proteome</keyword>
<protein>
    <submittedName>
        <fullName evidence="1">Cof subfamily protein (Haloacid dehalogenase superfamily)</fullName>
    </submittedName>
</protein>
<dbReference type="Pfam" id="PF08282">
    <property type="entry name" value="Hydrolase_3"/>
    <property type="match status" value="1"/>
</dbReference>
<dbReference type="GO" id="GO:0016791">
    <property type="term" value="F:phosphatase activity"/>
    <property type="evidence" value="ECO:0007669"/>
    <property type="project" value="UniProtKB-ARBA"/>
</dbReference>
<proteinExistence type="predicted"/>
<dbReference type="RefSeq" id="WP_184241914.1">
    <property type="nucleotide sequence ID" value="NZ_JACHNA010000001.1"/>
</dbReference>
<dbReference type="InterPro" id="IPR000150">
    <property type="entry name" value="Cof"/>
</dbReference>
<name>A0A7W7M482_9MICC</name>
<dbReference type="SUPFAM" id="SSF56784">
    <property type="entry name" value="HAD-like"/>
    <property type="match status" value="1"/>
</dbReference>
<dbReference type="NCBIfam" id="TIGR00099">
    <property type="entry name" value="Cof-subfamily"/>
    <property type="match status" value="1"/>
</dbReference>
<dbReference type="GO" id="GO:0000287">
    <property type="term" value="F:magnesium ion binding"/>
    <property type="evidence" value="ECO:0007669"/>
    <property type="project" value="TreeGrafter"/>
</dbReference>
<dbReference type="CDD" id="cd07516">
    <property type="entry name" value="HAD_Pase"/>
    <property type="match status" value="1"/>
</dbReference>
<dbReference type="PANTHER" id="PTHR10000:SF8">
    <property type="entry name" value="HAD SUPERFAMILY HYDROLASE-LIKE, TYPE 3"/>
    <property type="match status" value="1"/>
</dbReference>
<dbReference type="NCBIfam" id="TIGR01484">
    <property type="entry name" value="HAD-SF-IIB"/>
    <property type="match status" value="1"/>
</dbReference>
<evidence type="ECO:0000313" key="1">
    <source>
        <dbReference type="EMBL" id="MBB4736308.1"/>
    </source>
</evidence>
<comment type="caution">
    <text evidence="1">The sequence shown here is derived from an EMBL/GenBank/DDBJ whole genome shotgun (WGS) entry which is preliminary data.</text>
</comment>
<dbReference type="AlphaFoldDB" id="A0A7W7M482"/>
<dbReference type="GO" id="GO:0005829">
    <property type="term" value="C:cytosol"/>
    <property type="evidence" value="ECO:0007669"/>
    <property type="project" value="TreeGrafter"/>
</dbReference>
<dbReference type="Proteomes" id="UP000540191">
    <property type="component" value="Unassembled WGS sequence"/>
</dbReference>
<sequence>MSAPSPSVPQPAEPERAPAAALMAATRRPRLIATDLDGTVIGYQHTRTGRISPRTVAALTRAHDEGVTVVFVTGRPLRWLAPLRDQLGEVGPVICSNGAVVVDPATGDVLGSHELDRAVVDDVVAELSRAVPGVSFGAEALEGFFWEQAFREKSLFGDEPGAHRTLQEALPEHARVVKLMARSRDLGEQELVDRVRDLVGAAVTVTHSAPGMALVEMAAPGVHKAATLEEFARQRGVGAQEVVAFGDMPNDLEMLAWAGLGLAVASGHESLRAAADGVVGACDEDGVADAIEHLLRLPAP</sequence>